<keyword evidence="2" id="KW-0235">DNA replication</keyword>
<sequence length="447" mass="50170">MSLEAEQAALGALLRKPELKDDCYLSGQDFDPDGPNGLVMDALSWAHEQFADKPNPFDFVVLAEHWGSRLQKIGGVSYLMKLRDSVPSVTNFDHYQNIVRQAHIQRMSRIALAEAAAAGEVDIADTVDKLQKIADLHPEGQSAGPIKMSDVLQDHHREIRARGSRAGLTGVKTASVDLDQMGGGHQKGDVTIVAARPSIGKTAYIVNDSTEAGRSGSATVIFSAEMPSLDVSERFICSIGNIDSKKVRNGLLTENDWHSYSKALEILESLPIYIDDSPAMTIEYIRRQVKELRKKFQTLTVYIDYLQLIESERNFTKGNERVNYVSKQLKQIARTFNVPVIAISSVGRKCEERNDKRPLMSDLRESGNIEFDADVIIFLYRDDYYYPDTIRKGIIELIVAKGRKIGTGTLQMVFNRKTGRFINLTPDDKEKLAEKVREHERQGHSKR</sequence>
<keyword evidence="3" id="KW-0547">Nucleotide-binding</keyword>
<evidence type="ECO:0000256" key="6">
    <source>
        <dbReference type="ARBA" id="ARBA00022840"/>
    </source>
</evidence>
<keyword evidence="13" id="KW-1185">Reference proteome</keyword>
<dbReference type="Pfam" id="PF03796">
    <property type="entry name" value="DnaB_C"/>
    <property type="match status" value="1"/>
</dbReference>
<evidence type="ECO:0000256" key="7">
    <source>
        <dbReference type="ARBA" id="ARBA00023125"/>
    </source>
</evidence>
<dbReference type="RefSeq" id="WP_326086627.1">
    <property type="nucleotide sequence ID" value="NZ_JARLKZ010000005.1"/>
</dbReference>
<evidence type="ECO:0000256" key="5">
    <source>
        <dbReference type="ARBA" id="ARBA00022806"/>
    </source>
</evidence>
<dbReference type="InterPro" id="IPR036185">
    <property type="entry name" value="DNA_heli_DnaB-like_N_sf"/>
</dbReference>
<dbReference type="InterPro" id="IPR027417">
    <property type="entry name" value="P-loop_NTPase"/>
</dbReference>
<dbReference type="SUPFAM" id="SSF48024">
    <property type="entry name" value="N-terminal domain of DnaB helicase"/>
    <property type="match status" value="1"/>
</dbReference>
<dbReference type="PANTHER" id="PTHR30153">
    <property type="entry name" value="REPLICATIVE DNA HELICASE DNAB"/>
    <property type="match status" value="1"/>
</dbReference>
<dbReference type="Gene3D" id="1.10.860.10">
    <property type="entry name" value="DNAb Helicase, Chain A"/>
    <property type="match status" value="1"/>
</dbReference>
<dbReference type="CDD" id="cd00984">
    <property type="entry name" value="DnaB_C"/>
    <property type="match status" value="1"/>
</dbReference>
<dbReference type="EMBL" id="JARLKZ010000005">
    <property type="protein sequence ID" value="MEC0239462.1"/>
    <property type="molecule type" value="Genomic_DNA"/>
</dbReference>
<evidence type="ECO:0000256" key="2">
    <source>
        <dbReference type="ARBA" id="ARBA00022705"/>
    </source>
</evidence>
<proteinExistence type="inferred from homology"/>
<evidence type="ECO:0000256" key="3">
    <source>
        <dbReference type="ARBA" id="ARBA00022741"/>
    </source>
</evidence>
<dbReference type="EC" id="5.6.2.3" evidence="9"/>
<keyword evidence="6" id="KW-0067">ATP-binding</keyword>
<organism evidence="12 13">
    <name type="scientific">Paenibacillus dokdonensis</name>
    <dbReference type="NCBI Taxonomy" id="2567944"/>
    <lineage>
        <taxon>Bacteria</taxon>
        <taxon>Bacillati</taxon>
        <taxon>Bacillota</taxon>
        <taxon>Bacilli</taxon>
        <taxon>Bacillales</taxon>
        <taxon>Paenibacillaceae</taxon>
        <taxon>Paenibacillus</taxon>
    </lineage>
</organism>
<accession>A0ABU6GIA0</accession>
<evidence type="ECO:0000256" key="8">
    <source>
        <dbReference type="ARBA" id="ARBA00023235"/>
    </source>
</evidence>
<name>A0ABU6GIA0_9BACL</name>
<keyword evidence="8" id="KW-0413">Isomerase</keyword>
<evidence type="ECO:0000256" key="1">
    <source>
        <dbReference type="ARBA" id="ARBA00008428"/>
    </source>
</evidence>
<gene>
    <name evidence="12" type="ORF">P4H66_06280</name>
</gene>
<keyword evidence="4" id="KW-0378">Hydrolase</keyword>
<dbReference type="SUPFAM" id="SSF52540">
    <property type="entry name" value="P-loop containing nucleoside triphosphate hydrolases"/>
    <property type="match status" value="1"/>
</dbReference>
<evidence type="ECO:0000259" key="11">
    <source>
        <dbReference type="PROSITE" id="PS51199"/>
    </source>
</evidence>
<dbReference type="Gene3D" id="3.40.50.300">
    <property type="entry name" value="P-loop containing nucleotide triphosphate hydrolases"/>
    <property type="match status" value="1"/>
</dbReference>
<comment type="catalytic activity">
    <reaction evidence="10">
        <text>ATP + H2O = ADP + phosphate + H(+)</text>
        <dbReference type="Rhea" id="RHEA:13065"/>
        <dbReference type="ChEBI" id="CHEBI:15377"/>
        <dbReference type="ChEBI" id="CHEBI:15378"/>
        <dbReference type="ChEBI" id="CHEBI:30616"/>
        <dbReference type="ChEBI" id="CHEBI:43474"/>
        <dbReference type="ChEBI" id="CHEBI:456216"/>
        <dbReference type="EC" id="5.6.2.3"/>
    </reaction>
</comment>
<keyword evidence="5" id="KW-0347">Helicase</keyword>
<comment type="caution">
    <text evidence="12">The sequence shown here is derived from an EMBL/GenBank/DDBJ whole genome shotgun (WGS) entry which is preliminary data.</text>
</comment>
<feature type="domain" description="SF4 helicase" evidence="11">
    <location>
        <begin position="164"/>
        <end position="428"/>
    </location>
</feature>
<reference evidence="12 13" key="1">
    <citation type="submission" date="2023-03" db="EMBL/GenBank/DDBJ databases">
        <title>Bacillus Genome Sequencing.</title>
        <authorList>
            <person name="Dunlap C."/>
        </authorList>
    </citation>
    <scope>NUCLEOTIDE SEQUENCE [LARGE SCALE GENOMIC DNA]</scope>
    <source>
        <strain evidence="12 13">BD-525</strain>
    </source>
</reference>
<protein>
    <recommendedName>
        <fullName evidence="9">DNA 5'-3' helicase</fullName>
        <ecNumber evidence="9">5.6.2.3</ecNumber>
    </recommendedName>
</protein>
<comment type="similarity">
    <text evidence="1">Belongs to the helicase family. DnaB subfamily.</text>
</comment>
<dbReference type="PROSITE" id="PS51199">
    <property type="entry name" value="SF4_HELICASE"/>
    <property type="match status" value="1"/>
</dbReference>
<dbReference type="InterPro" id="IPR007694">
    <property type="entry name" value="DNA_helicase_DnaB-like_C"/>
</dbReference>
<dbReference type="PANTHER" id="PTHR30153:SF2">
    <property type="entry name" value="REPLICATIVE DNA HELICASE"/>
    <property type="match status" value="1"/>
</dbReference>
<evidence type="ECO:0000256" key="10">
    <source>
        <dbReference type="ARBA" id="ARBA00048954"/>
    </source>
</evidence>
<evidence type="ECO:0000313" key="13">
    <source>
        <dbReference type="Proteomes" id="UP001344632"/>
    </source>
</evidence>
<evidence type="ECO:0000256" key="4">
    <source>
        <dbReference type="ARBA" id="ARBA00022801"/>
    </source>
</evidence>
<dbReference type="InterPro" id="IPR007693">
    <property type="entry name" value="DNA_helicase_DnaB-like_N"/>
</dbReference>
<dbReference type="Pfam" id="PF00772">
    <property type="entry name" value="DnaB"/>
    <property type="match status" value="1"/>
</dbReference>
<dbReference type="Proteomes" id="UP001344632">
    <property type="component" value="Unassembled WGS sequence"/>
</dbReference>
<keyword evidence="7" id="KW-0238">DNA-binding</keyword>
<evidence type="ECO:0000313" key="12">
    <source>
        <dbReference type="EMBL" id="MEC0239462.1"/>
    </source>
</evidence>
<dbReference type="InterPro" id="IPR016136">
    <property type="entry name" value="DNA_helicase_N/primase_C"/>
</dbReference>
<evidence type="ECO:0000256" key="9">
    <source>
        <dbReference type="ARBA" id="ARBA00044969"/>
    </source>
</evidence>